<feature type="transmembrane region" description="Helical" evidence="9">
    <location>
        <begin position="343"/>
        <end position="364"/>
    </location>
</feature>
<protein>
    <recommendedName>
        <fullName evidence="13">DUF2029 domain-containing protein</fullName>
    </recommendedName>
</protein>
<dbReference type="RefSeq" id="WP_161967321.1">
    <property type="nucleotide sequence ID" value="NZ_NIDE01000003.1"/>
</dbReference>
<dbReference type="AlphaFoldDB" id="A0A225E0J1"/>
<dbReference type="GO" id="GO:0005886">
    <property type="term" value="C:plasma membrane"/>
    <property type="evidence" value="ECO:0007669"/>
    <property type="project" value="UniProtKB-SubCell"/>
</dbReference>
<keyword evidence="12" id="KW-1185">Reference proteome</keyword>
<keyword evidence="5 9" id="KW-1133">Transmembrane helix</keyword>
<feature type="transmembrane region" description="Helical" evidence="9">
    <location>
        <begin position="57"/>
        <end position="86"/>
    </location>
</feature>
<feature type="transmembrane region" description="Helical" evidence="9">
    <location>
        <begin position="240"/>
        <end position="261"/>
    </location>
</feature>
<evidence type="ECO:0000256" key="3">
    <source>
        <dbReference type="ARBA" id="ARBA00022679"/>
    </source>
</evidence>
<accession>A0A225E0J1</accession>
<comment type="caution">
    <text evidence="11">The sequence shown here is derived from an EMBL/GenBank/DDBJ whole genome shotgun (WGS) entry which is preliminary data.</text>
</comment>
<comment type="similarity">
    <text evidence="7">Belongs to the glycosyltransferase 87 family.</text>
</comment>
<reference evidence="12" key="1">
    <citation type="submission" date="2017-06" db="EMBL/GenBank/DDBJ databases">
        <title>Genome analysis of Fimbriiglobus ruber SP5, the first member of the order Planctomycetales with confirmed chitinolytic capability.</title>
        <authorList>
            <person name="Ravin N.V."/>
            <person name="Rakitin A.L."/>
            <person name="Ivanova A.A."/>
            <person name="Beletsky A.V."/>
            <person name="Kulichevskaya I.S."/>
            <person name="Mardanov A.V."/>
            <person name="Dedysh S.N."/>
        </authorList>
    </citation>
    <scope>NUCLEOTIDE SEQUENCE [LARGE SCALE GENOMIC DNA]</scope>
    <source>
        <strain evidence="12">SP5</strain>
    </source>
</reference>
<dbReference type="Proteomes" id="UP000214646">
    <property type="component" value="Unassembled WGS sequence"/>
</dbReference>
<gene>
    <name evidence="11" type="ORF">FRUB_02260</name>
</gene>
<feature type="region of interest" description="Disordered" evidence="8">
    <location>
        <begin position="402"/>
        <end position="421"/>
    </location>
</feature>
<feature type="transmembrane region" description="Helical" evidence="9">
    <location>
        <begin position="316"/>
        <end position="337"/>
    </location>
</feature>
<keyword evidence="4 9" id="KW-0812">Transmembrane</keyword>
<dbReference type="OrthoDB" id="284014at2"/>
<keyword evidence="10" id="KW-0732">Signal</keyword>
<evidence type="ECO:0008006" key="13">
    <source>
        <dbReference type="Google" id="ProtNLM"/>
    </source>
</evidence>
<name>A0A225E0J1_9BACT</name>
<evidence type="ECO:0000313" key="12">
    <source>
        <dbReference type="Proteomes" id="UP000214646"/>
    </source>
</evidence>
<evidence type="ECO:0000256" key="7">
    <source>
        <dbReference type="ARBA" id="ARBA00024033"/>
    </source>
</evidence>
<keyword evidence="3" id="KW-0808">Transferase</keyword>
<feature type="transmembrane region" description="Helical" evidence="9">
    <location>
        <begin position="107"/>
        <end position="133"/>
    </location>
</feature>
<evidence type="ECO:0000313" key="11">
    <source>
        <dbReference type="EMBL" id="OWK44328.1"/>
    </source>
</evidence>
<feature type="chain" id="PRO_5012352738" description="DUF2029 domain-containing protein" evidence="10">
    <location>
        <begin position="20"/>
        <end position="421"/>
    </location>
</feature>
<dbReference type="Pfam" id="PF09594">
    <property type="entry name" value="GT87"/>
    <property type="match status" value="1"/>
</dbReference>
<evidence type="ECO:0000256" key="2">
    <source>
        <dbReference type="ARBA" id="ARBA00022475"/>
    </source>
</evidence>
<feature type="transmembrane region" description="Helical" evidence="9">
    <location>
        <begin position="145"/>
        <end position="170"/>
    </location>
</feature>
<feature type="signal peptide" evidence="10">
    <location>
        <begin position="1"/>
        <end position="19"/>
    </location>
</feature>
<comment type="subcellular location">
    <subcellularLocation>
        <location evidence="1">Cell membrane</location>
        <topology evidence="1">Multi-pass membrane protein</topology>
    </subcellularLocation>
</comment>
<evidence type="ECO:0000256" key="6">
    <source>
        <dbReference type="ARBA" id="ARBA00023136"/>
    </source>
</evidence>
<keyword evidence="2" id="KW-1003">Cell membrane</keyword>
<evidence type="ECO:0000256" key="9">
    <source>
        <dbReference type="SAM" id="Phobius"/>
    </source>
</evidence>
<organism evidence="11 12">
    <name type="scientific">Fimbriiglobus ruber</name>
    <dbReference type="NCBI Taxonomy" id="1908690"/>
    <lineage>
        <taxon>Bacteria</taxon>
        <taxon>Pseudomonadati</taxon>
        <taxon>Planctomycetota</taxon>
        <taxon>Planctomycetia</taxon>
        <taxon>Gemmatales</taxon>
        <taxon>Gemmataceae</taxon>
        <taxon>Fimbriiglobus</taxon>
    </lineage>
</organism>
<evidence type="ECO:0000256" key="10">
    <source>
        <dbReference type="SAM" id="SignalP"/>
    </source>
</evidence>
<evidence type="ECO:0000256" key="8">
    <source>
        <dbReference type="SAM" id="MobiDB-lite"/>
    </source>
</evidence>
<feature type="transmembrane region" description="Helical" evidence="9">
    <location>
        <begin position="177"/>
        <end position="195"/>
    </location>
</feature>
<proteinExistence type="inferred from homology"/>
<evidence type="ECO:0000256" key="4">
    <source>
        <dbReference type="ARBA" id="ARBA00022692"/>
    </source>
</evidence>
<sequence>MTFWCALALIIAVKSAAFSGRHTVWPIFEEASRHWWAGQSLYVQYGDRDLFRYSPTFAIALTPVAVLPTWLGGSVWGALSVFLLYSSLQSLWRWVLHDHFQPTDRHVFMLLAGLGAAPMVWNLQSNAIVLALLAFGAATVVRQRWWTAAALFTLPVFIKLWPAAIAMLFAACWPRQLIGRLAAITAILLAVPFLTASPEQVIATYQDWGRSLGQDQAARRPAYRDALTIWAVTGLPADPTAFRVVGLGAAAGAALVCWFSLRRASDPRQAVLVALGLGVCWELLFGPGSEQNTYGVVLPLVGWAALFTRDRRYERYWVAATFTAMALLSCGDVESGLGKLFPGIRAVLPATAASFAVWLTWFGLRGEALAAVGGPAGDSLRSDSPENADAAAKILHFRITHHDNRLSDNTPSPSLDPAARD</sequence>
<evidence type="ECO:0000256" key="5">
    <source>
        <dbReference type="ARBA" id="ARBA00022989"/>
    </source>
</evidence>
<dbReference type="InterPro" id="IPR018584">
    <property type="entry name" value="GT87"/>
</dbReference>
<evidence type="ECO:0000256" key="1">
    <source>
        <dbReference type="ARBA" id="ARBA00004651"/>
    </source>
</evidence>
<dbReference type="GO" id="GO:0016758">
    <property type="term" value="F:hexosyltransferase activity"/>
    <property type="evidence" value="ECO:0007669"/>
    <property type="project" value="InterPro"/>
</dbReference>
<keyword evidence="6 9" id="KW-0472">Membrane</keyword>
<dbReference type="EMBL" id="NIDE01000003">
    <property type="protein sequence ID" value="OWK44328.1"/>
    <property type="molecule type" value="Genomic_DNA"/>
</dbReference>